<feature type="transmembrane region" description="Helical" evidence="2">
    <location>
        <begin position="17"/>
        <end position="34"/>
    </location>
</feature>
<keyword evidence="2" id="KW-0472">Membrane</keyword>
<evidence type="ECO:0000313" key="4">
    <source>
        <dbReference type="Proteomes" id="UP000178599"/>
    </source>
</evidence>
<feature type="coiled-coil region" evidence="1">
    <location>
        <begin position="68"/>
        <end position="121"/>
    </location>
</feature>
<accession>A0A1G2CPK1</accession>
<gene>
    <name evidence="3" type="ORF">A2390_01825</name>
</gene>
<keyword evidence="2" id="KW-1133">Transmembrane helix</keyword>
<evidence type="ECO:0000313" key="3">
    <source>
        <dbReference type="EMBL" id="OGZ03269.1"/>
    </source>
</evidence>
<organism evidence="3 4">
    <name type="scientific">Candidatus Liptonbacteria bacterium RIFOXYB1_FULL_36_10</name>
    <dbReference type="NCBI Taxonomy" id="1798654"/>
    <lineage>
        <taxon>Bacteria</taxon>
        <taxon>Candidatus Liptoniibacteriota</taxon>
    </lineage>
</organism>
<sequence length="220" mass="26031">MVIVIEAVQNFFQSIGFFWQSVILLAIGFLVGNMRRHSTKEKMRLKEMEHERELGKNQLRLAQLGLEKEKQSTVLELEKLKYENAEAEYKRKIELAVAVKKEEREETEKQHQHQLELAERLTTLKEDLCEFYKKYLNALNTFFEKADPFLQERQEFRKKVIEVFLEGLEADDISITQEEYDINDDDLKRIERVVSAKFPILKTDIPLSPELKKLINLVVD</sequence>
<evidence type="ECO:0000256" key="2">
    <source>
        <dbReference type="SAM" id="Phobius"/>
    </source>
</evidence>
<dbReference type="Proteomes" id="UP000178599">
    <property type="component" value="Unassembled WGS sequence"/>
</dbReference>
<keyword evidence="1" id="KW-0175">Coiled coil</keyword>
<protein>
    <submittedName>
        <fullName evidence="3">Uncharacterized protein</fullName>
    </submittedName>
</protein>
<evidence type="ECO:0000256" key="1">
    <source>
        <dbReference type="SAM" id="Coils"/>
    </source>
</evidence>
<reference evidence="3 4" key="1">
    <citation type="journal article" date="2016" name="Nat. Commun.">
        <title>Thousands of microbial genomes shed light on interconnected biogeochemical processes in an aquifer system.</title>
        <authorList>
            <person name="Anantharaman K."/>
            <person name="Brown C.T."/>
            <person name="Hug L.A."/>
            <person name="Sharon I."/>
            <person name="Castelle C.J."/>
            <person name="Probst A.J."/>
            <person name="Thomas B.C."/>
            <person name="Singh A."/>
            <person name="Wilkins M.J."/>
            <person name="Karaoz U."/>
            <person name="Brodie E.L."/>
            <person name="Williams K.H."/>
            <person name="Hubbard S.S."/>
            <person name="Banfield J.F."/>
        </authorList>
    </citation>
    <scope>NUCLEOTIDE SEQUENCE [LARGE SCALE GENOMIC DNA]</scope>
</reference>
<name>A0A1G2CPK1_9BACT</name>
<proteinExistence type="predicted"/>
<dbReference type="AlphaFoldDB" id="A0A1G2CPK1"/>
<keyword evidence="2" id="KW-0812">Transmembrane</keyword>
<dbReference type="EMBL" id="MHLE01000006">
    <property type="protein sequence ID" value="OGZ03269.1"/>
    <property type="molecule type" value="Genomic_DNA"/>
</dbReference>
<comment type="caution">
    <text evidence="3">The sequence shown here is derived from an EMBL/GenBank/DDBJ whole genome shotgun (WGS) entry which is preliminary data.</text>
</comment>